<evidence type="ECO:0000256" key="2">
    <source>
        <dbReference type="ARBA" id="ARBA00023125"/>
    </source>
</evidence>
<dbReference type="SMART" id="SM00354">
    <property type="entry name" value="HTH_LACI"/>
    <property type="match status" value="1"/>
</dbReference>
<evidence type="ECO:0000259" key="4">
    <source>
        <dbReference type="PROSITE" id="PS50932"/>
    </source>
</evidence>
<comment type="caution">
    <text evidence="5">The sequence shown here is derived from an EMBL/GenBank/DDBJ whole genome shotgun (WGS) entry which is preliminary data.</text>
</comment>
<gene>
    <name evidence="5" type="ORF">GCM10007350_12020</name>
</gene>
<dbReference type="CDD" id="cd01575">
    <property type="entry name" value="PBP1_GntR"/>
    <property type="match status" value="1"/>
</dbReference>
<evidence type="ECO:0000256" key="1">
    <source>
        <dbReference type="ARBA" id="ARBA00023015"/>
    </source>
</evidence>
<dbReference type="InterPro" id="IPR028082">
    <property type="entry name" value="Peripla_BP_I"/>
</dbReference>
<keyword evidence="3" id="KW-0804">Transcription</keyword>
<dbReference type="InterPro" id="IPR001761">
    <property type="entry name" value="Peripla_BP/Lac1_sug-bd_dom"/>
</dbReference>
<dbReference type="Gene3D" id="3.40.50.2300">
    <property type="match status" value="2"/>
</dbReference>
<reference evidence="6" key="1">
    <citation type="journal article" date="2019" name="Int. J. Syst. Evol. Microbiol.">
        <title>The Global Catalogue of Microorganisms (GCM) 10K type strain sequencing project: providing services to taxonomists for standard genome sequencing and annotation.</title>
        <authorList>
            <consortium name="The Broad Institute Genomics Platform"/>
            <consortium name="The Broad Institute Genome Sequencing Center for Infectious Disease"/>
            <person name="Wu L."/>
            <person name="Ma J."/>
        </authorList>
    </citation>
    <scope>NUCLEOTIDE SEQUENCE [LARGE SCALE GENOMIC DNA]</scope>
    <source>
        <strain evidence="6">KCTC 23701</strain>
    </source>
</reference>
<dbReference type="SUPFAM" id="SSF47413">
    <property type="entry name" value="lambda repressor-like DNA-binding domains"/>
    <property type="match status" value="1"/>
</dbReference>
<dbReference type="InterPro" id="IPR010982">
    <property type="entry name" value="Lambda_DNA-bd_dom_sf"/>
</dbReference>
<dbReference type="PROSITE" id="PS50932">
    <property type="entry name" value="HTH_LACI_2"/>
    <property type="match status" value="1"/>
</dbReference>
<dbReference type="RefSeq" id="WP_189459278.1">
    <property type="nucleotide sequence ID" value="NZ_BMYO01000003.1"/>
</dbReference>
<feature type="domain" description="HTH lacI-type" evidence="4">
    <location>
        <begin position="7"/>
        <end position="61"/>
    </location>
</feature>
<dbReference type="InterPro" id="IPR000843">
    <property type="entry name" value="HTH_LacI"/>
</dbReference>
<dbReference type="Pfam" id="PF00532">
    <property type="entry name" value="Peripla_BP_1"/>
    <property type="match status" value="1"/>
</dbReference>
<keyword evidence="6" id="KW-1185">Reference proteome</keyword>
<accession>A0ABQ3H0K3</accession>
<dbReference type="CDD" id="cd01392">
    <property type="entry name" value="HTH_LacI"/>
    <property type="match status" value="1"/>
</dbReference>
<evidence type="ECO:0000313" key="6">
    <source>
        <dbReference type="Proteomes" id="UP000604737"/>
    </source>
</evidence>
<sequence>MNRAKRPTLQDVADLVGVTKMTVSRYLRDPSQVSAALRDSLQQAVEELGYIPSRAPDILSKARSHAIGVLLPSISNQVFSALIRGVESVTEPAGYQTLYAHFGYDPTIEEARVATLLSFHVDGLILSETLHTERTLRMIRTAGVPVVEVMETPCNPIDLAVGLDHTAASKEMTEAMIASGKRHIVYLAARLDSRTHQRISGYRQALGAAGLNPHVVETEAPSTFTLGGHLAADALARHPGLDGLICTNDDVAVGAMLACQQRGLRVPDDVAIAGYNALDIGKALSPQLASVITPREAIGRVAAERLLGRLAGRDYPDRVVDLGYALALGGSVVASRP</sequence>
<evidence type="ECO:0000313" key="5">
    <source>
        <dbReference type="EMBL" id="GHD59927.1"/>
    </source>
</evidence>
<dbReference type="SUPFAM" id="SSF53822">
    <property type="entry name" value="Periplasmic binding protein-like I"/>
    <property type="match status" value="1"/>
</dbReference>
<keyword evidence="1" id="KW-0805">Transcription regulation</keyword>
<dbReference type="PANTHER" id="PTHR30146:SF2">
    <property type="entry name" value="HTH-TYPE TRANSCRIPTIONAL REGULATOR GNTR"/>
    <property type="match status" value="1"/>
</dbReference>
<name>A0ABQ3H0K3_9NEIS</name>
<dbReference type="Proteomes" id="UP000604737">
    <property type="component" value="Unassembled WGS sequence"/>
</dbReference>
<proteinExistence type="predicted"/>
<dbReference type="PROSITE" id="PS00356">
    <property type="entry name" value="HTH_LACI_1"/>
    <property type="match status" value="1"/>
</dbReference>
<dbReference type="Pfam" id="PF00356">
    <property type="entry name" value="LacI"/>
    <property type="match status" value="1"/>
</dbReference>
<dbReference type="EMBL" id="BMYO01000003">
    <property type="protein sequence ID" value="GHD59927.1"/>
    <property type="molecule type" value="Genomic_DNA"/>
</dbReference>
<dbReference type="Gene3D" id="1.10.260.40">
    <property type="entry name" value="lambda repressor-like DNA-binding domains"/>
    <property type="match status" value="1"/>
</dbReference>
<organism evidence="5 6">
    <name type="scientific">Jeongeupia chitinilytica</name>
    <dbReference type="NCBI Taxonomy" id="1041641"/>
    <lineage>
        <taxon>Bacteria</taxon>
        <taxon>Pseudomonadati</taxon>
        <taxon>Pseudomonadota</taxon>
        <taxon>Betaproteobacteria</taxon>
        <taxon>Neisseriales</taxon>
        <taxon>Chitinibacteraceae</taxon>
        <taxon>Jeongeupia</taxon>
    </lineage>
</organism>
<protein>
    <submittedName>
        <fullName evidence="5">Transcriptional regulator</fullName>
    </submittedName>
</protein>
<dbReference type="PANTHER" id="PTHR30146">
    <property type="entry name" value="LACI-RELATED TRANSCRIPTIONAL REPRESSOR"/>
    <property type="match status" value="1"/>
</dbReference>
<keyword evidence="2" id="KW-0238">DNA-binding</keyword>
<evidence type="ECO:0000256" key="3">
    <source>
        <dbReference type="ARBA" id="ARBA00023163"/>
    </source>
</evidence>